<organism evidence="1 2">
    <name type="scientific">Hibiscus sabdariffa</name>
    <name type="common">roselle</name>
    <dbReference type="NCBI Taxonomy" id="183260"/>
    <lineage>
        <taxon>Eukaryota</taxon>
        <taxon>Viridiplantae</taxon>
        <taxon>Streptophyta</taxon>
        <taxon>Embryophyta</taxon>
        <taxon>Tracheophyta</taxon>
        <taxon>Spermatophyta</taxon>
        <taxon>Magnoliopsida</taxon>
        <taxon>eudicotyledons</taxon>
        <taxon>Gunneridae</taxon>
        <taxon>Pentapetalae</taxon>
        <taxon>rosids</taxon>
        <taxon>malvids</taxon>
        <taxon>Malvales</taxon>
        <taxon>Malvaceae</taxon>
        <taxon>Malvoideae</taxon>
        <taxon>Hibiscus</taxon>
    </lineage>
</organism>
<name>A0ABR2QPA4_9ROSI</name>
<dbReference type="EMBL" id="JBBPBN010000035">
    <property type="protein sequence ID" value="KAK9002506.1"/>
    <property type="molecule type" value="Genomic_DNA"/>
</dbReference>
<comment type="caution">
    <text evidence="1">The sequence shown here is derived from an EMBL/GenBank/DDBJ whole genome shotgun (WGS) entry which is preliminary data.</text>
</comment>
<evidence type="ECO:0000313" key="1">
    <source>
        <dbReference type="EMBL" id="KAK9002506.1"/>
    </source>
</evidence>
<evidence type="ECO:0000313" key="2">
    <source>
        <dbReference type="Proteomes" id="UP001396334"/>
    </source>
</evidence>
<proteinExistence type="predicted"/>
<reference evidence="1 2" key="1">
    <citation type="journal article" date="2024" name="G3 (Bethesda)">
        <title>Genome assembly of Hibiscus sabdariffa L. provides insights into metabolisms of medicinal natural products.</title>
        <authorList>
            <person name="Kim T."/>
        </authorList>
    </citation>
    <scope>NUCLEOTIDE SEQUENCE [LARGE SCALE GENOMIC DNA]</scope>
    <source>
        <strain evidence="1">TK-2024</strain>
        <tissue evidence="1">Old leaves</tissue>
    </source>
</reference>
<sequence>MVGAELLSPRKEVEHDVESFSGGEVRFLLGNVDLVSSRALEDVQSKASFVRGRWILLLSLNSVGGGIECGSYYMQLWEITKSVSWEMVAFGSFSDFLMLVDWGSGSFPSNLKGFKGLMIWILT</sequence>
<keyword evidence="2" id="KW-1185">Reference proteome</keyword>
<accession>A0ABR2QPA4</accession>
<protein>
    <submittedName>
        <fullName evidence="1">Uncharacterized protein</fullName>
    </submittedName>
</protein>
<gene>
    <name evidence="1" type="ORF">V6N11_025180</name>
</gene>
<dbReference type="Proteomes" id="UP001396334">
    <property type="component" value="Unassembled WGS sequence"/>
</dbReference>